<accession>A0A556U2N8</accession>
<gene>
    <name evidence="1" type="ORF">Baya_7912</name>
</gene>
<protein>
    <submittedName>
        <fullName evidence="1">Uncharacterized protein</fullName>
    </submittedName>
</protein>
<comment type="caution">
    <text evidence="1">The sequence shown here is derived from an EMBL/GenBank/DDBJ whole genome shotgun (WGS) entry which is preliminary data.</text>
</comment>
<evidence type="ECO:0000313" key="1">
    <source>
        <dbReference type="EMBL" id="TSM12511.1"/>
    </source>
</evidence>
<dbReference type="EMBL" id="VCAZ01000041">
    <property type="protein sequence ID" value="TSM12511.1"/>
    <property type="molecule type" value="Genomic_DNA"/>
</dbReference>
<dbReference type="Proteomes" id="UP000319801">
    <property type="component" value="Unassembled WGS sequence"/>
</dbReference>
<name>A0A556U2N8_BAGYA</name>
<proteinExistence type="predicted"/>
<evidence type="ECO:0000313" key="2">
    <source>
        <dbReference type="Proteomes" id="UP000319801"/>
    </source>
</evidence>
<keyword evidence="2" id="KW-1185">Reference proteome</keyword>
<sequence>MLSGPVARPLELISGPIAPILTKVSSGNGQMSLNAQSLEHYFFGSTNGDRAAQVHGCAKHFGDLRAHSSGFVRLHLKLEA</sequence>
<dbReference type="AlphaFoldDB" id="A0A556U2N8"/>
<reference evidence="1 2" key="1">
    <citation type="journal article" date="2019" name="Genome Biol. Evol.">
        <title>Whole-Genome Sequencing of the Giant Devil Catfish, Bagarius yarrelli.</title>
        <authorList>
            <person name="Jiang W."/>
            <person name="Lv Y."/>
            <person name="Cheng L."/>
            <person name="Yang K."/>
            <person name="Chao B."/>
            <person name="Wang X."/>
            <person name="Li Y."/>
            <person name="Pan X."/>
            <person name="You X."/>
            <person name="Zhang Y."/>
            <person name="Yang J."/>
            <person name="Li J."/>
            <person name="Zhang X."/>
            <person name="Liu S."/>
            <person name="Sun C."/>
            <person name="Yang J."/>
            <person name="Shi Q."/>
        </authorList>
    </citation>
    <scope>NUCLEOTIDE SEQUENCE [LARGE SCALE GENOMIC DNA]</scope>
    <source>
        <strain evidence="1">JWS20170419001</strain>
        <tissue evidence="1">Muscle</tissue>
    </source>
</reference>
<organism evidence="1 2">
    <name type="scientific">Bagarius yarrelli</name>
    <name type="common">Goonch</name>
    <name type="synonym">Bagrus yarrelli</name>
    <dbReference type="NCBI Taxonomy" id="175774"/>
    <lineage>
        <taxon>Eukaryota</taxon>
        <taxon>Metazoa</taxon>
        <taxon>Chordata</taxon>
        <taxon>Craniata</taxon>
        <taxon>Vertebrata</taxon>
        <taxon>Euteleostomi</taxon>
        <taxon>Actinopterygii</taxon>
        <taxon>Neopterygii</taxon>
        <taxon>Teleostei</taxon>
        <taxon>Ostariophysi</taxon>
        <taxon>Siluriformes</taxon>
        <taxon>Sisoridae</taxon>
        <taxon>Sisorinae</taxon>
        <taxon>Bagarius</taxon>
    </lineage>
</organism>